<dbReference type="InterPro" id="IPR022398">
    <property type="entry name" value="Peptidase_S8_His-AS"/>
</dbReference>
<evidence type="ECO:0000259" key="9">
    <source>
        <dbReference type="Pfam" id="PF00082"/>
    </source>
</evidence>
<evidence type="ECO:0000313" key="10">
    <source>
        <dbReference type="EMBL" id="MBB4904963.1"/>
    </source>
</evidence>
<keyword evidence="11" id="KW-1185">Reference proteome</keyword>
<dbReference type="Proteomes" id="UP000520767">
    <property type="component" value="Unassembled WGS sequence"/>
</dbReference>
<dbReference type="PRINTS" id="PR00723">
    <property type="entry name" value="SUBTILISIN"/>
</dbReference>
<dbReference type="GO" id="GO:0005975">
    <property type="term" value="P:carbohydrate metabolic process"/>
    <property type="evidence" value="ECO:0007669"/>
    <property type="project" value="UniProtKB-ARBA"/>
</dbReference>
<evidence type="ECO:0000256" key="3">
    <source>
        <dbReference type="ARBA" id="ARBA00022801"/>
    </source>
</evidence>
<dbReference type="Gene3D" id="3.40.50.200">
    <property type="entry name" value="Peptidase S8/S53 domain"/>
    <property type="match status" value="1"/>
</dbReference>
<evidence type="ECO:0000256" key="8">
    <source>
        <dbReference type="SAM" id="SignalP"/>
    </source>
</evidence>
<organism evidence="10 11">
    <name type="scientific">Actinophytocola algeriensis</name>
    <dbReference type="NCBI Taxonomy" id="1768010"/>
    <lineage>
        <taxon>Bacteria</taxon>
        <taxon>Bacillati</taxon>
        <taxon>Actinomycetota</taxon>
        <taxon>Actinomycetes</taxon>
        <taxon>Pseudonocardiales</taxon>
        <taxon>Pseudonocardiaceae</taxon>
    </lineage>
</organism>
<name>A0A7W7VCA3_9PSEU</name>
<dbReference type="GO" id="GO:0006508">
    <property type="term" value="P:proteolysis"/>
    <property type="evidence" value="ECO:0007669"/>
    <property type="project" value="UniProtKB-KW"/>
</dbReference>
<feature type="active site" description="Charge relay system" evidence="5 6">
    <location>
        <position position="232"/>
    </location>
</feature>
<dbReference type="RefSeq" id="WP_184809133.1">
    <property type="nucleotide sequence ID" value="NZ_JACHJQ010000001.1"/>
</dbReference>
<dbReference type="PROSITE" id="PS00138">
    <property type="entry name" value="SUBTILASE_SER"/>
    <property type="match status" value="1"/>
</dbReference>
<keyword evidence="8" id="KW-0732">Signal</keyword>
<dbReference type="InterPro" id="IPR036852">
    <property type="entry name" value="Peptidase_S8/S53_dom_sf"/>
</dbReference>
<evidence type="ECO:0000256" key="6">
    <source>
        <dbReference type="PROSITE-ProRule" id="PRU01240"/>
    </source>
</evidence>
<accession>A0A7W7VCA3</accession>
<dbReference type="Gene3D" id="2.60.40.10">
    <property type="entry name" value="Immunoglobulins"/>
    <property type="match status" value="1"/>
</dbReference>
<proteinExistence type="inferred from homology"/>
<dbReference type="AlphaFoldDB" id="A0A7W7VCA3"/>
<keyword evidence="2 6" id="KW-0645">Protease</keyword>
<dbReference type="EMBL" id="JACHJQ010000001">
    <property type="protein sequence ID" value="MBB4904963.1"/>
    <property type="molecule type" value="Genomic_DNA"/>
</dbReference>
<comment type="caution">
    <text evidence="10">The sequence shown here is derived from an EMBL/GenBank/DDBJ whole genome shotgun (WGS) entry which is preliminary data.</text>
</comment>
<keyword evidence="3 6" id="KW-0378">Hydrolase</keyword>
<feature type="active site" description="Charge relay system" evidence="5 6">
    <location>
        <position position="200"/>
    </location>
</feature>
<dbReference type="Pfam" id="PF00082">
    <property type="entry name" value="Peptidase_S8"/>
    <property type="match status" value="1"/>
</dbReference>
<dbReference type="GO" id="GO:0004252">
    <property type="term" value="F:serine-type endopeptidase activity"/>
    <property type="evidence" value="ECO:0007669"/>
    <property type="project" value="UniProtKB-UniRule"/>
</dbReference>
<dbReference type="InterPro" id="IPR015500">
    <property type="entry name" value="Peptidase_S8_subtilisin-rel"/>
</dbReference>
<feature type="domain" description="Peptidase S8/S53" evidence="9">
    <location>
        <begin position="191"/>
        <end position="452"/>
    </location>
</feature>
<evidence type="ECO:0000256" key="1">
    <source>
        <dbReference type="ARBA" id="ARBA00011073"/>
    </source>
</evidence>
<dbReference type="InterPro" id="IPR050131">
    <property type="entry name" value="Peptidase_S8_subtilisin-like"/>
</dbReference>
<sequence length="1051" mass="109425">MRPHSRRLAIGLVAAGMVLATTPAAHADPLPEEEQPTSTVTLVTGDQVVLRDGKPYQVKPGPGREGMTFAVHRDRDQLTVVPADAQAAVNAGRIDRRLFDVTTLEEFGYDRGTTVPLIVTGQGASRVATAGRALPSVGGYAYTATKGAAWQNLSRARGVSKIWLDGKRKATLDHSVPQIGAPAAWEAGFTGAGVTVAVLDTGVDQTHPDLADREIAEADFSGSPDNVDHAGHGTHVASTIAGTGAKSGGKYRGVASGARILDGKVLDDWGWGTDSGIVAGMEWAVQQGADIVNLSLGGTDTPGIDPLEAAVNSLSEQHGTLFVIASGNNGERVSSPGSADAALTVGAVDREDQLAPFSNPGPRLGDGAVKPDVTAPGVDIVAARHADGTIGPEVEPGYTSLSGTSMATPHAAGAAALLAQQHPDYTGAQLKALLTASAKPTAGLTPFQQGAGRIDVARALTQQVVAEPTSLGFGTVAWPHDDDAPIAKTLTYRNTGDTGVTLALTLDTDAPGGMFSLSANEVTVPAGGAADVTVTGDGSAGDVDGTFSGTVVATAGGTTVRTPFSLDREVESYNLTLDLVDLTGAPASDYSASLLNIDTYQTIRLFDPDGSVGARVPKGRYVLDVMFSDGDHWNFLVGSNVVLDEDVHLTADARTTKPIAITPPGGATLGLADIGYTLPGGAGSSILLWEGVERVSTGSIGDPLPGTTFVAGINTHWRSTDGTKYGLVWFPQGRMPTGWVAAPRLDELAKLRTKLGSTAPDRTGEWLQTPAPTEGEAFVWTPGWEVPLPSTQTSYVTTEGTAWQSSLRVGFESWYMTPFRTFLPGRTADISLNRAVFGPSLTGDLLPGSGRIFRLGNELHISPALFADSAGNTGSSTHTGSTALYRDGQLVGETPYTGGSFEVPSADGAYRLVMTAERPTGPFDVSTAVTAEWTFRSAYVDEDTPTPVTASALRFQPRLDDNNTAKAGAPFVVPLSLQRNGSGAEERPKSLTVEVSYDEGATWQKAETLLNVAAVLHHPADATSVSLRATATDRAGNTLKETIIRAYKLRP</sequence>
<dbReference type="PROSITE" id="PS00137">
    <property type="entry name" value="SUBTILASE_HIS"/>
    <property type="match status" value="1"/>
</dbReference>
<dbReference type="PANTHER" id="PTHR43806:SF11">
    <property type="entry name" value="CEREVISIN-RELATED"/>
    <property type="match status" value="1"/>
</dbReference>
<comment type="similarity">
    <text evidence="1 6 7">Belongs to the peptidase S8 family.</text>
</comment>
<dbReference type="InterPro" id="IPR013783">
    <property type="entry name" value="Ig-like_fold"/>
</dbReference>
<dbReference type="InterPro" id="IPR000209">
    <property type="entry name" value="Peptidase_S8/S53_dom"/>
</dbReference>
<dbReference type="PANTHER" id="PTHR43806">
    <property type="entry name" value="PEPTIDASE S8"/>
    <property type="match status" value="1"/>
</dbReference>
<keyword evidence="4 6" id="KW-0720">Serine protease</keyword>
<dbReference type="InterPro" id="IPR023827">
    <property type="entry name" value="Peptidase_S8_Asp-AS"/>
</dbReference>
<evidence type="ECO:0000256" key="2">
    <source>
        <dbReference type="ARBA" id="ARBA00022670"/>
    </source>
</evidence>
<dbReference type="SUPFAM" id="SSF52743">
    <property type="entry name" value="Subtilisin-like"/>
    <property type="match status" value="1"/>
</dbReference>
<protein>
    <submittedName>
        <fullName evidence="10">Subtilisin family serine protease</fullName>
    </submittedName>
</protein>
<evidence type="ECO:0000256" key="7">
    <source>
        <dbReference type="RuleBase" id="RU003355"/>
    </source>
</evidence>
<reference evidence="10 11" key="1">
    <citation type="submission" date="2020-08" db="EMBL/GenBank/DDBJ databases">
        <title>Genomic Encyclopedia of Type Strains, Phase III (KMG-III): the genomes of soil and plant-associated and newly described type strains.</title>
        <authorList>
            <person name="Whitman W."/>
        </authorList>
    </citation>
    <scope>NUCLEOTIDE SEQUENCE [LARGE SCALE GENOMIC DNA]</scope>
    <source>
        <strain evidence="10 11">CECT 8960</strain>
    </source>
</reference>
<feature type="signal peptide" evidence="8">
    <location>
        <begin position="1"/>
        <end position="27"/>
    </location>
</feature>
<dbReference type="InterPro" id="IPR023828">
    <property type="entry name" value="Peptidase_S8_Ser-AS"/>
</dbReference>
<evidence type="ECO:0000313" key="11">
    <source>
        <dbReference type="Proteomes" id="UP000520767"/>
    </source>
</evidence>
<dbReference type="PROSITE" id="PS51892">
    <property type="entry name" value="SUBTILASE"/>
    <property type="match status" value="1"/>
</dbReference>
<evidence type="ECO:0000256" key="5">
    <source>
        <dbReference type="PIRSR" id="PIRSR615500-1"/>
    </source>
</evidence>
<gene>
    <name evidence="10" type="ORF">FHR82_001173</name>
</gene>
<dbReference type="PROSITE" id="PS00136">
    <property type="entry name" value="SUBTILASE_ASP"/>
    <property type="match status" value="1"/>
</dbReference>
<feature type="chain" id="PRO_5031317983" evidence="8">
    <location>
        <begin position="28"/>
        <end position="1051"/>
    </location>
</feature>
<feature type="active site" description="Charge relay system" evidence="5 6">
    <location>
        <position position="405"/>
    </location>
</feature>
<evidence type="ECO:0000256" key="4">
    <source>
        <dbReference type="ARBA" id="ARBA00022825"/>
    </source>
</evidence>